<keyword evidence="1" id="KW-0812">Transmembrane</keyword>
<evidence type="ECO:0000256" key="1">
    <source>
        <dbReference type="SAM" id="Phobius"/>
    </source>
</evidence>
<feature type="transmembrane region" description="Helical" evidence="1">
    <location>
        <begin position="518"/>
        <end position="540"/>
    </location>
</feature>
<keyword evidence="1" id="KW-0472">Membrane</keyword>
<organism evidence="2 3">
    <name type="scientific">Natrinema pellirubrum (strain DSM 15624 / CIP 106293 / JCM 10476 / NCIMB 786 / 157)</name>
    <dbReference type="NCBI Taxonomy" id="797303"/>
    <lineage>
        <taxon>Archaea</taxon>
        <taxon>Methanobacteriati</taxon>
        <taxon>Methanobacteriota</taxon>
        <taxon>Stenosarchaea group</taxon>
        <taxon>Halobacteria</taxon>
        <taxon>Halobacteriales</taxon>
        <taxon>Natrialbaceae</taxon>
        <taxon>Natrinema</taxon>
    </lineage>
</organism>
<sequence length="735" mass="81271">MATTQVTRTELFRTAVISAIAPNTHQSIRFSGFLTILYAVSVFLPEPLPGTTAIQAALGFVLLTFVPGLLILRVIRDRFRPIDMLYAVALSVAFSMFVAWLANAVYMQFQIISKPFNGTTLVWIYVSVIGALTVSAWYLTRNQSPVDEICRVFSYVYEYNIKVVLLLFTLPVFGISGALFINRVGENSIALSVLAACAVLPLLVLQFDGKRRYLGLSILVISFALVLQRALLATHLAFGDGMAEYSIAQNILSTGYWVPTGTIGAMVRIGPMQAAYKLVMDIPLLRVFKIAHPVVFAFTPVIGYLLSVRYFSKEVAFLGGVLYVFLPETYRLLPRNTRTGAAIFFTAILVAIVLDSGIQKRYRNFLALAFFWALITSHYGIGPLVLLLIIPAYVCYRILRYFGGEPQPMAEFTGLTLYVVLTFGWYAYITRDTFSFVGSVLIGRALSFLTPTTNTAATNAISFDMPSLSFKVFFYSHLIIAALTCLTIGVLSLVYLLRVLSIEHQVITRIEDIIADDASGVVQNGAYLSIVLGLAVLFPLSFGPNVLSSARTFGLLMVFLGPFAIFAVCLPKLSRGRFVPAGVLLMILMLLSSGFVAATVTHDASRVPNFDRDRIIQSGDPIEQFALYRVYTPESGLFASSFIAEYIPDEGTVYKSKLGAYSTELKAPDETDPNIQSIKDPEDLDEEYTYITQADTTSGTITTGFNGFVYYEYFDLPKLTTKNKVYTNGLSKVYR</sequence>
<name>L0JSQ2_NATP1</name>
<keyword evidence="1" id="KW-1133">Transmembrane helix</keyword>
<gene>
    <name evidence="2" type="ordered locus">Natpe_3931</name>
</gene>
<proteinExistence type="predicted"/>
<feature type="transmembrane region" description="Helical" evidence="1">
    <location>
        <begin position="473"/>
        <end position="497"/>
    </location>
</feature>
<dbReference type="Proteomes" id="UP000010843">
    <property type="component" value="Plasmid pNATPE01"/>
</dbReference>
<feature type="transmembrane region" description="Helical" evidence="1">
    <location>
        <begin position="441"/>
        <end position="461"/>
    </location>
</feature>
<feature type="transmembrane region" description="Helical" evidence="1">
    <location>
        <begin position="339"/>
        <end position="358"/>
    </location>
</feature>
<feature type="transmembrane region" description="Helical" evidence="1">
    <location>
        <begin position="365"/>
        <end position="390"/>
    </location>
</feature>
<feature type="transmembrane region" description="Helical" evidence="1">
    <location>
        <begin position="290"/>
        <end position="308"/>
    </location>
</feature>
<feature type="transmembrane region" description="Helical" evidence="1">
    <location>
        <begin position="122"/>
        <end position="140"/>
    </location>
</feature>
<feature type="transmembrane region" description="Helical" evidence="1">
    <location>
        <begin position="552"/>
        <end position="571"/>
    </location>
</feature>
<dbReference type="GeneID" id="14336397"/>
<feature type="transmembrane region" description="Helical" evidence="1">
    <location>
        <begin position="84"/>
        <end position="102"/>
    </location>
</feature>
<evidence type="ECO:0000313" key="3">
    <source>
        <dbReference type="Proteomes" id="UP000010843"/>
    </source>
</evidence>
<reference evidence="3" key="1">
    <citation type="submission" date="2012-02" db="EMBL/GenBank/DDBJ databases">
        <title>Complete sequence of plasmid 1 of Natrinema pellirubrum DSM 15624.</title>
        <authorList>
            <person name="Lucas S."/>
            <person name="Han J."/>
            <person name="Lapidus A."/>
            <person name="Cheng J.-F."/>
            <person name="Goodwin L."/>
            <person name="Pitluck S."/>
            <person name="Peters L."/>
            <person name="Teshima H."/>
            <person name="Detter J.C."/>
            <person name="Han C."/>
            <person name="Tapia R."/>
            <person name="Land M."/>
            <person name="Hauser L."/>
            <person name="Kyrpides N."/>
            <person name="Ivanova N."/>
            <person name="Pagani I."/>
            <person name="Sproer C."/>
            <person name="Anderson I."/>
            <person name="Woyke T."/>
        </authorList>
    </citation>
    <scope>NUCLEOTIDE SEQUENCE [LARGE SCALE GENOMIC DNA]</scope>
    <source>
        <strain evidence="3">DSM 15624 / JCM 10476 / NCIMB 786</strain>
        <plasmid evidence="3">pNATPE01</plasmid>
    </source>
</reference>
<dbReference type="RefSeq" id="WP_015310243.1">
    <property type="nucleotide sequence ID" value="NC_019967.1"/>
</dbReference>
<feature type="transmembrane region" description="Helical" evidence="1">
    <location>
        <begin position="578"/>
        <end position="600"/>
    </location>
</feature>
<feature type="transmembrane region" description="Helical" evidence="1">
    <location>
        <begin position="161"/>
        <end position="181"/>
    </location>
</feature>
<dbReference type="eggNOG" id="arCOG00568">
    <property type="taxonomic scope" value="Archaea"/>
</dbReference>
<dbReference type="AlphaFoldDB" id="L0JSQ2"/>
<feature type="transmembrane region" description="Helical" evidence="1">
    <location>
        <begin position="187"/>
        <end position="206"/>
    </location>
</feature>
<protein>
    <submittedName>
        <fullName evidence="2">Membrane protein</fullName>
    </submittedName>
</protein>
<feature type="transmembrane region" description="Helical" evidence="1">
    <location>
        <begin position="410"/>
        <end position="429"/>
    </location>
</feature>
<feature type="transmembrane region" description="Helical" evidence="1">
    <location>
        <begin position="213"/>
        <end position="232"/>
    </location>
</feature>
<geneLocation type="plasmid" evidence="2 3">
    <name>pNATPE01</name>
</geneLocation>
<dbReference type="KEGG" id="npe:Natpe_3931"/>
<dbReference type="OrthoDB" id="350723at2157"/>
<feature type="transmembrane region" description="Helical" evidence="1">
    <location>
        <begin position="53"/>
        <end position="72"/>
    </location>
</feature>
<accession>L0JSQ2</accession>
<evidence type="ECO:0000313" key="2">
    <source>
        <dbReference type="EMBL" id="AGB33682.1"/>
    </source>
</evidence>
<dbReference type="HOGENOM" id="CLU_377094_0_0_2"/>
<dbReference type="EMBL" id="CP003373">
    <property type="protein sequence ID" value="AGB33682.1"/>
    <property type="molecule type" value="Genomic_DNA"/>
</dbReference>
<keyword evidence="2" id="KW-0614">Plasmid</keyword>